<dbReference type="NCBIfam" id="TIGR01046">
    <property type="entry name" value="uS10_euk_arch"/>
    <property type="match status" value="1"/>
</dbReference>
<dbReference type="Gene3D" id="3.30.70.600">
    <property type="entry name" value="Ribosomal protein S10 domain"/>
    <property type="match status" value="1"/>
</dbReference>
<gene>
    <name evidence="6" type="primary">RP-S10</name>
    <name evidence="4" type="synonym">rps10</name>
    <name evidence="6" type="synonym">rpsJ</name>
</gene>
<keyword evidence="3 4" id="KW-0687">Ribonucleoprotein</keyword>
<comment type="similarity">
    <text evidence="1 4">Belongs to the universal ribosomal protein uS10 family.</text>
</comment>
<dbReference type="HAMAP" id="MF_00508">
    <property type="entry name" value="Ribosomal_uS10"/>
    <property type="match status" value="1"/>
</dbReference>
<dbReference type="AlphaFoldDB" id="A0A075HX34"/>
<comment type="function">
    <text evidence="4">Involved in the binding of tRNA to the ribosomes.</text>
</comment>
<dbReference type="PRINTS" id="PR00971">
    <property type="entry name" value="RIBOSOMALS10"/>
</dbReference>
<sequence>MASVTAIKVTGLNHSHVDELCNGIKHISDQTGVKMRGPIPLPTRRLIVPCRKSPDGEGSETWDHWEMRIHKRLIELEINSAKDEAVLAKVVHGLDIPDTVTIEITLRTVT</sequence>
<evidence type="ECO:0000259" key="5">
    <source>
        <dbReference type="SMART" id="SM01403"/>
    </source>
</evidence>
<dbReference type="GO" id="GO:0003735">
    <property type="term" value="F:structural constituent of ribosome"/>
    <property type="evidence" value="ECO:0007669"/>
    <property type="project" value="UniProtKB-UniRule"/>
</dbReference>
<dbReference type="Pfam" id="PF00338">
    <property type="entry name" value="Ribosomal_S10"/>
    <property type="match status" value="1"/>
</dbReference>
<evidence type="ECO:0000256" key="2">
    <source>
        <dbReference type="ARBA" id="ARBA00022980"/>
    </source>
</evidence>
<dbReference type="InterPro" id="IPR036838">
    <property type="entry name" value="Ribosomal_uS10_dom_sf"/>
</dbReference>
<dbReference type="SMART" id="SM01403">
    <property type="entry name" value="Ribosomal_S10"/>
    <property type="match status" value="1"/>
</dbReference>
<dbReference type="PANTHER" id="PTHR11700">
    <property type="entry name" value="30S RIBOSOMAL PROTEIN S10 FAMILY MEMBER"/>
    <property type="match status" value="1"/>
</dbReference>
<keyword evidence="2 4" id="KW-0689">Ribosomal protein</keyword>
<evidence type="ECO:0000313" key="6">
    <source>
        <dbReference type="EMBL" id="AIF20239.1"/>
    </source>
</evidence>
<evidence type="ECO:0000256" key="4">
    <source>
        <dbReference type="HAMAP-Rule" id="MF_00508"/>
    </source>
</evidence>
<accession>A0A075HX34</accession>
<protein>
    <recommendedName>
        <fullName evidence="4">Small ribosomal subunit protein uS10</fullName>
    </recommendedName>
</protein>
<dbReference type="InterPro" id="IPR005729">
    <property type="entry name" value="Ribosomal_uS10_euk/arc"/>
</dbReference>
<reference evidence="6" key="1">
    <citation type="journal article" date="2014" name="Genome Biol. Evol.">
        <title>Pangenome evidence for extensive interdomain horizontal transfer affecting lineage core and shell genes in uncultured planktonic thaumarchaeota and euryarchaeota.</title>
        <authorList>
            <person name="Deschamps P."/>
            <person name="Zivanovic Y."/>
            <person name="Moreira D."/>
            <person name="Rodriguez-Valera F."/>
            <person name="Lopez-Garcia P."/>
        </authorList>
    </citation>
    <scope>NUCLEOTIDE SEQUENCE</scope>
</reference>
<evidence type="ECO:0000256" key="3">
    <source>
        <dbReference type="ARBA" id="ARBA00023274"/>
    </source>
</evidence>
<dbReference type="GO" id="GO:0015935">
    <property type="term" value="C:small ribosomal subunit"/>
    <property type="evidence" value="ECO:0007669"/>
    <property type="project" value="UniProtKB-UniRule"/>
</dbReference>
<dbReference type="SUPFAM" id="SSF54999">
    <property type="entry name" value="Ribosomal protein S10"/>
    <property type="match status" value="1"/>
</dbReference>
<dbReference type="GO" id="GO:0006412">
    <property type="term" value="P:translation"/>
    <property type="evidence" value="ECO:0007669"/>
    <property type="project" value="UniProtKB-UniRule"/>
</dbReference>
<feature type="domain" description="Small ribosomal subunit protein uS10" evidence="5">
    <location>
        <begin position="6"/>
        <end position="105"/>
    </location>
</feature>
<comment type="subunit">
    <text evidence="4">Part of the 30S ribosomal subunit.</text>
</comment>
<organism evidence="6">
    <name type="scientific">uncultured marine group II/III euryarchaeote KM3_88_H06</name>
    <dbReference type="NCBI Taxonomy" id="1456537"/>
    <lineage>
        <taxon>Archaea</taxon>
        <taxon>Methanobacteriati</taxon>
        <taxon>Methanobacteriota</taxon>
        <taxon>environmental samples</taxon>
    </lineage>
</organism>
<name>A0A075HX34_9EURY</name>
<dbReference type="InterPro" id="IPR027486">
    <property type="entry name" value="Ribosomal_uS10_dom"/>
</dbReference>
<dbReference type="EMBL" id="KF901159">
    <property type="protein sequence ID" value="AIF20239.1"/>
    <property type="molecule type" value="Genomic_DNA"/>
</dbReference>
<evidence type="ECO:0000256" key="1">
    <source>
        <dbReference type="ARBA" id="ARBA00007102"/>
    </source>
</evidence>
<dbReference type="InterPro" id="IPR001848">
    <property type="entry name" value="Ribosomal_uS10"/>
</dbReference>
<proteinExistence type="inferred from homology"/>
<dbReference type="GO" id="GO:0000049">
    <property type="term" value="F:tRNA binding"/>
    <property type="evidence" value="ECO:0007669"/>
    <property type="project" value="UniProtKB-UniRule"/>
</dbReference>